<sequence length="77" mass="8812">MDSRDLELIAKYSASDAELSALYDDHVAFEKMINKLESKSYLNSTETQEVKELKKKKLAGKTRLEAVLDKYRKAEAN</sequence>
<comment type="caution">
    <text evidence="1">The sequence shown here is derived from an EMBL/GenBank/DDBJ whole genome shotgun (WGS) entry which is preliminary data.</text>
</comment>
<dbReference type="EMBL" id="DSRP01000049">
    <property type="protein sequence ID" value="HGG91447.1"/>
    <property type="molecule type" value="Genomic_DNA"/>
</dbReference>
<dbReference type="InterPro" id="IPR038444">
    <property type="entry name" value="DUF465_sf"/>
</dbReference>
<dbReference type="Pfam" id="PF04325">
    <property type="entry name" value="DUF465"/>
    <property type="match status" value="1"/>
</dbReference>
<reference evidence="1" key="1">
    <citation type="journal article" date="2020" name="mSystems">
        <title>Genome- and Community-Level Interaction Insights into Carbon Utilization and Element Cycling Functions of Hydrothermarchaeota in Hydrothermal Sediment.</title>
        <authorList>
            <person name="Zhou Z."/>
            <person name="Liu Y."/>
            <person name="Xu W."/>
            <person name="Pan J."/>
            <person name="Luo Z.H."/>
            <person name="Li M."/>
        </authorList>
    </citation>
    <scope>NUCLEOTIDE SEQUENCE [LARGE SCALE GENOMIC DNA]</scope>
    <source>
        <strain evidence="1">SpSt-413</strain>
    </source>
</reference>
<accession>A0A7C4A7T1</accession>
<dbReference type="InterPro" id="IPR007420">
    <property type="entry name" value="DUF465"/>
</dbReference>
<gene>
    <name evidence="1" type="ORF">ENR59_00655</name>
</gene>
<protein>
    <submittedName>
        <fullName evidence="1">DUF465 domain-containing protein</fullName>
    </submittedName>
</protein>
<dbReference type="AlphaFoldDB" id="A0A7C4A7T1"/>
<proteinExistence type="predicted"/>
<name>A0A7C4A7T1_9BACT</name>
<dbReference type="Gene3D" id="6.10.280.50">
    <property type="match status" value="1"/>
</dbReference>
<organism evidence="1">
    <name type="scientific">Fundidesulfovibrio putealis</name>
    <dbReference type="NCBI Taxonomy" id="270496"/>
    <lineage>
        <taxon>Bacteria</taxon>
        <taxon>Pseudomonadati</taxon>
        <taxon>Thermodesulfobacteriota</taxon>
        <taxon>Desulfovibrionia</taxon>
        <taxon>Desulfovibrionales</taxon>
        <taxon>Desulfovibrionaceae</taxon>
        <taxon>Fundidesulfovibrio</taxon>
    </lineage>
</organism>
<evidence type="ECO:0000313" key="1">
    <source>
        <dbReference type="EMBL" id="HGG91447.1"/>
    </source>
</evidence>